<dbReference type="GO" id="GO:0035336">
    <property type="term" value="P:long-chain fatty-acyl-CoA metabolic process"/>
    <property type="evidence" value="ECO:0007669"/>
    <property type="project" value="TreeGrafter"/>
</dbReference>
<dbReference type="InterPro" id="IPR036291">
    <property type="entry name" value="NAD(P)-bd_dom_sf"/>
</dbReference>
<keyword evidence="3 4" id="KW-0443">Lipid metabolism</keyword>
<dbReference type="EC" id="1.2.1.84" evidence="4"/>
<accession>A0AAN5CIA3</accession>
<sequence length="550" mass="61903">MEPIALPSIKSLYDDRTIFITGASGFLGKVLIEKMLYSLPGIRRIYILIRASRGKSGAERWRAFENLVLFNRVRRDCPDRLEKIVAVEGDITLPDLGMAEADVTRILDETSMVFHCAATVRFDEPLKRAVELNMKGVSRVISICYRMPKLECFLHCSSCYANADKPGILVEEKIYQPPPCDPHKLLETEDVLDDSEFDRIEQEAVMAFGNTYCFTKCLAEHLVMEEAASLPALIFRPSIIGAVLRDGIPGWADKLQGLGAMITAFGTGAMSRIPVDLEARVDAVPVDVVSAAMTVCGAYRLASKERWSIPIVHCGTSSLNPIIYKECRSAALECAYKYPLARILSTPMFSNHGSDSLERWMHQMRARFLGPLLDALLTLAGQKPFFTRLYGRLGGAYSIFKKFISDYTFESENIVQILGMMTAEDKEIFQIDVRKIDIIEFGCTTWMGVKVFFMKDDIDNMSIRRARKNLKLIQLKDFVLTVIVCSLCTLLLTGSTTSWHVLIPLVIIAHFYFNVQPFKAQGILSIRDYQSRIENAMGATLKSMKDEKRI</sequence>
<dbReference type="SUPFAM" id="SSF51735">
    <property type="entry name" value="NAD(P)-binding Rossmann-fold domains"/>
    <property type="match status" value="1"/>
</dbReference>
<comment type="catalytic activity">
    <reaction evidence="4">
        <text>a long-chain fatty acyl-CoA + 2 NADPH + 2 H(+) = a long-chain primary fatty alcohol + 2 NADP(+) + CoA</text>
        <dbReference type="Rhea" id="RHEA:52716"/>
        <dbReference type="ChEBI" id="CHEBI:15378"/>
        <dbReference type="ChEBI" id="CHEBI:57287"/>
        <dbReference type="ChEBI" id="CHEBI:57783"/>
        <dbReference type="ChEBI" id="CHEBI:58349"/>
        <dbReference type="ChEBI" id="CHEBI:77396"/>
        <dbReference type="ChEBI" id="CHEBI:83139"/>
        <dbReference type="EC" id="1.2.1.84"/>
    </reaction>
</comment>
<protein>
    <recommendedName>
        <fullName evidence="4">Fatty acyl-CoA reductase</fullName>
        <ecNumber evidence="4">1.2.1.84</ecNumber>
    </recommendedName>
</protein>
<comment type="function">
    <text evidence="4">Catalyzes the reduction of fatty acyl-CoA to fatty alcohols.</text>
</comment>
<dbReference type="GO" id="GO:0102965">
    <property type="term" value="F:alcohol-forming long-chain fatty acyl-CoA reductase activity"/>
    <property type="evidence" value="ECO:0007669"/>
    <property type="project" value="UniProtKB-EC"/>
</dbReference>
<comment type="similarity">
    <text evidence="1 4">Belongs to the fatty acyl-CoA reductase family.</text>
</comment>
<evidence type="ECO:0000256" key="3">
    <source>
        <dbReference type="ARBA" id="ARBA00023098"/>
    </source>
</evidence>
<evidence type="ECO:0000313" key="8">
    <source>
        <dbReference type="Proteomes" id="UP001328107"/>
    </source>
</evidence>
<comment type="caution">
    <text evidence="7">The sequence shown here is derived from an EMBL/GenBank/DDBJ whole genome shotgun (WGS) entry which is preliminary data.</text>
</comment>
<dbReference type="CDD" id="cd09071">
    <property type="entry name" value="FAR_C"/>
    <property type="match status" value="1"/>
</dbReference>
<dbReference type="Proteomes" id="UP001328107">
    <property type="component" value="Unassembled WGS sequence"/>
</dbReference>
<keyword evidence="4" id="KW-0521">NADP</keyword>
<dbReference type="CDD" id="cd05236">
    <property type="entry name" value="FAR-N_SDR_e"/>
    <property type="match status" value="1"/>
</dbReference>
<evidence type="ECO:0000259" key="6">
    <source>
        <dbReference type="Pfam" id="PF07993"/>
    </source>
</evidence>
<dbReference type="AlphaFoldDB" id="A0AAN5CIA3"/>
<dbReference type="InterPro" id="IPR013120">
    <property type="entry name" value="FAR_NAD-bd"/>
</dbReference>
<evidence type="ECO:0000313" key="7">
    <source>
        <dbReference type="EMBL" id="GMR44860.1"/>
    </source>
</evidence>
<reference evidence="8" key="1">
    <citation type="submission" date="2022-10" db="EMBL/GenBank/DDBJ databases">
        <title>Genome assembly of Pristionchus species.</title>
        <authorList>
            <person name="Yoshida K."/>
            <person name="Sommer R.J."/>
        </authorList>
    </citation>
    <scope>NUCLEOTIDE SEQUENCE [LARGE SCALE GENOMIC DNA]</scope>
    <source>
        <strain evidence="8">RS5460</strain>
    </source>
</reference>
<dbReference type="PANTHER" id="PTHR11011:SF45">
    <property type="entry name" value="FATTY ACYL-COA REDUCTASE CG8306-RELATED"/>
    <property type="match status" value="1"/>
</dbReference>
<proteinExistence type="inferred from homology"/>
<gene>
    <name evidence="7" type="ORF">PMAYCL1PPCAC_15055</name>
</gene>
<keyword evidence="2 4" id="KW-0444">Lipid biosynthesis</keyword>
<dbReference type="Gene3D" id="3.40.50.720">
    <property type="entry name" value="NAD(P)-binding Rossmann-like Domain"/>
    <property type="match status" value="1"/>
</dbReference>
<dbReference type="PANTHER" id="PTHR11011">
    <property type="entry name" value="MALE STERILITY PROTEIN 2-RELATED"/>
    <property type="match status" value="1"/>
</dbReference>
<evidence type="ECO:0000256" key="2">
    <source>
        <dbReference type="ARBA" id="ARBA00022516"/>
    </source>
</evidence>
<organism evidence="7 8">
    <name type="scientific">Pristionchus mayeri</name>
    <dbReference type="NCBI Taxonomy" id="1317129"/>
    <lineage>
        <taxon>Eukaryota</taxon>
        <taxon>Metazoa</taxon>
        <taxon>Ecdysozoa</taxon>
        <taxon>Nematoda</taxon>
        <taxon>Chromadorea</taxon>
        <taxon>Rhabditida</taxon>
        <taxon>Rhabditina</taxon>
        <taxon>Diplogasteromorpha</taxon>
        <taxon>Diplogasteroidea</taxon>
        <taxon>Neodiplogasteridae</taxon>
        <taxon>Pristionchus</taxon>
    </lineage>
</organism>
<evidence type="ECO:0000256" key="1">
    <source>
        <dbReference type="ARBA" id="ARBA00005928"/>
    </source>
</evidence>
<dbReference type="GO" id="GO:0080019">
    <property type="term" value="F:alcohol-forming very long-chain fatty acyl-CoA reductase activity"/>
    <property type="evidence" value="ECO:0007669"/>
    <property type="project" value="InterPro"/>
</dbReference>
<dbReference type="Pfam" id="PF03015">
    <property type="entry name" value="Sterile"/>
    <property type="match status" value="1"/>
</dbReference>
<dbReference type="GO" id="GO:0005777">
    <property type="term" value="C:peroxisome"/>
    <property type="evidence" value="ECO:0007669"/>
    <property type="project" value="TreeGrafter"/>
</dbReference>
<dbReference type="Pfam" id="PF07993">
    <property type="entry name" value="NAD_binding_4"/>
    <property type="match status" value="1"/>
</dbReference>
<dbReference type="EMBL" id="BTRK01000004">
    <property type="protein sequence ID" value="GMR44860.1"/>
    <property type="molecule type" value="Genomic_DNA"/>
</dbReference>
<keyword evidence="8" id="KW-1185">Reference proteome</keyword>
<name>A0AAN5CIA3_9BILA</name>
<evidence type="ECO:0000259" key="5">
    <source>
        <dbReference type="Pfam" id="PF03015"/>
    </source>
</evidence>
<dbReference type="InterPro" id="IPR033640">
    <property type="entry name" value="FAR_C"/>
</dbReference>
<keyword evidence="4" id="KW-0560">Oxidoreductase</keyword>
<feature type="domain" description="Fatty acyl-CoA reductase C-terminal" evidence="5">
    <location>
        <begin position="372"/>
        <end position="456"/>
    </location>
</feature>
<dbReference type="InterPro" id="IPR026055">
    <property type="entry name" value="FAR"/>
</dbReference>
<evidence type="ECO:0000256" key="4">
    <source>
        <dbReference type="RuleBase" id="RU363097"/>
    </source>
</evidence>
<feature type="domain" description="Thioester reductase (TE)" evidence="6">
    <location>
        <begin position="20"/>
        <end position="293"/>
    </location>
</feature>